<proteinExistence type="predicted"/>
<name>A0AAD7WDE2_9TELE</name>
<protein>
    <submittedName>
        <fullName evidence="1">Uncharacterized protein</fullName>
    </submittedName>
</protein>
<dbReference type="AlphaFoldDB" id="A0AAD7WDE2"/>
<comment type="caution">
    <text evidence="1">The sequence shown here is derived from an EMBL/GenBank/DDBJ whole genome shotgun (WGS) entry which is preliminary data.</text>
</comment>
<dbReference type="Proteomes" id="UP001221898">
    <property type="component" value="Unassembled WGS sequence"/>
</dbReference>
<evidence type="ECO:0000313" key="2">
    <source>
        <dbReference type="Proteomes" id="UP001221898"/>
    </source>
</evidence>
<reference evidence="1" key="1">
    <citation type="journal article" date="2023" name="Science">
        <title>Genome structures resolve the early diversification of teleost fishes.</title>
        <authorList>
            <person name="Parey E."/>
            <person name="Louis A."/>
            <person name="Montfort J."/>
            <person name="Bouchez O."/>
            <person name="Roques C."/>
            <person name="Iampietro C."/>
            <person name="Lluch J."/>
            <person name="Castinel A."/>
            <person name="Donnadieu C."/>
            <person name="Desvignes T."/>
            <person name="Floi Bucao C."/>
            <person name="Jouanno E."/>
            <person name="Wen M."/>
            <person name="Mejri S."/>
            <person name="Dirks R."/>
            <person name="Jansen H."/>
            <person name="Henkel C."/>
            <person name="Chen W.J."/>
            <person name="Zahm M."/>
            <person name="Cabau C."/>
            <person name="Klopp C."/>
            <person name="Thompson A.W."/>
            <person name="Robinson-Rechavi M."/>
            <person name="Braasch I."/>
            <person name="Lecointre G."/>
            <person name="Bobe J."/>
            <person name="Postlethwait J.H."/>
            <person name="Berthelot C."/>
            <person name="Roest Crollius H."/>
            <person name="Guiguen Y."/>
        </authorList>
    </citation>
    <scope>NUCLEOTIDE SEQUENCE</scope>
    <source>
        <strain evidence="1">NC1722</strain>
    </source>
</reference>
<gene>
    <name evidence="1" type="ORF">AAFF_G00072970</name>
</gene>
<evidence type="ECO:0000313" key="1">
    <source>
        <dbReference type="EMBL" id="KAJ8392623.1"/>
    </source>
</evidence>
<keyword evidence="2" id="KW-1185">Reference proteome</keyword>
<sequence>MCRAGWRPEWADVAGLDNGKKAYHSQRGGLETREHRRWWAPGRGADLMQPLVPRARRTQVLPGQGRGVVLYRDRVAPCRPMAQPATETVAAFK</sequence>
<accession>A0AAD7WDE2</accession>
<dbReference type="EMBL" id="JAINUG010000144">
    <property type="protein sequence ID" value="KAJ8392623.1"/>
    <property type="molecule type" value="Genomic_DNA"/>
</dbReference>
<organism evidence="1 2">
    <name type="scientific">Aldrovandia affinis</name>
    <dbReference type="NCBI Taxonomy" id="143900"/>
    <lineage>
        <taxon>Eukaryota</taxon>
        <taxon>Metazoa</taxon>
        <taxon>Chordata</taxon>
        <taxon>Craniata</taxon>
        <taxon>Vertebrata</taxon>
        <taxon>Euteleostomi</taxon>
        <taxon>Actinopterygii</taxon>
        <taxon>Neopterygii</taxon>
        <taxon>Teleostei</taxon>
        <taxon>Notacanthiformes</taxon>
        <taxon>Halosauridae</taxon>
        <taxon>Aldrovandia</taxon>
    </lineage>
</organism>